<accession>A0A8B7VBR4</accession>
<gene>
    <name evidence="4" type="primary">Ocel1</name>
</gene>
<dbReference type="Pfam" id="PF07303">
    <property type="entry name" value="Occludin_ELL"/>
    <property type="match status" value="1"/>
</dbReference>
<dbReference type="InterPro" id="IPR031176">
    <property type="entry name" value="ELL/occludin"/>
</dbReference>
<dbReference type="Gene3D" id="6.10.140.340">
    <property type="match status" value="1"/>
</dbReference>
<dbReference type="GO" id="GO:0070830">
    <property type="term" value="P:bicellular tight junction assembly"/>
    <property type="evidence" value="ECO:0007669"/>
    <property type="project" value="TreeGrafter"/>
</dbReference>
<dbReference type="OrthoDB" id="9445081at2759"/>
<dbReference type="GO" id="GO:0031410">
    <property type="term" value="C:cytoplasmic vesicle"/>
    <property type="evidence" value="ECO:0007669"/>
    <property type="project" value="TreeGrafter"/>
</dbReference>
<comment type="similarity">
    <text evidence="1 2">Belongs to the ELL/occludin family.</text>
</comment>
<dbReference type="GO" id="GO:0005923">
    <property type="term" value="C:bicellular tight junction"/>
    <property type="evidence" value="ECO:0007669"/>
    <property type="project" value="TreeGrafter"/>
</dbReference>
<evidence type="ECO:0000313" key="4">
    <source>
        <dbReference type="RefSeq" id="XP_020028334.2"/>
    </source>
</evidence>
<dbReference type="Proteomes" id="UP001732720">
    <property type="component" value="Chromosome 14"/>
</dbReference>
<evidence type="ECO:0000256" key="1">
    <source>
        <dbReference type="ARBA" id="ARBA00009171"/>
    </source>
</evidence>
<dbReference type="RefSeq" id="XP_020028334.2">
    <property type="nucleotide sequence ID" value="XM_020172745.2"/>
</dbReference>
<dbReference type="PANTHER" id="PTHR23288">
    <property type="entry name" value="OCCLUDIN AND RNA POLYMERASE II ELONGATION FACTOR ELL"/>
    <property type="match status" value="1"/>
</dbReference>
<sequence>MTRSILASAPPGTRPGPRAPQEDKRVTHVFVRPGPAPVAPAHAQPGPAPAASGPAPEQPTQGPPAVSAQPDSRAFASADPGALPRTLGQAARRPRPPRAGRDAPRRTRPPARGPRGPQSGVSPRLMPTREPPRTRGSRGSPQTRPPGPGPPPLVPRGHKSSTQRPRLQPQPGPHTARPRKIVFEDELPSLPLLGIKKPIGAVSGGHVPSPHPVPDYELKYPPLSSERGRSCYVAVFQDQYGEFLELQQEVGSTQAKLQQLEALLRSLPPPRSQKEAQVAARVWRELEKKQTDPSFLDKQARYRYLKGKLRHLKTQIQKFDDQGDSEGSVYF</sequence>
<evidence type="ECO:0000256" key="2">
    <source>
        <dbReference type="PROSITE-ProRule" id="PRU01324"/>
    </source>
</evidence>
<dbReference type="AlphaFoldDB" id="A0A8B7VBR4"/>
<proteinExistence type="inferred from homology"/>
<name>A0A8B7VBR4_CASCN</name>
<organism evidence="4">
    <name type="scientific">Castor canadensis</name>
    <name type="common">American beaver</name>
    <dbReference type="NCBI Taxonomy" id="51338"/>
    <lineage>
        <taxon>Eukaryota</taxon>
        <taxon>Metazoa</taxon>
        <taxon>Chordata</taxon>
        <taxon>Craniata</taxon>
        <taxon>Vertebrata</taxon>
        <taxon>Euteleostomi</taxon>
        <taxon>Mammalia</taxon>
        <taxon>Eutheria</taxon>
        <taxon>Euarchontoglires</taxon>
        <taxon>Glires</taxon>
        <taxon>Rodentia</taxon>
        <taxon>Castorimorpha</taxon>
        <taxon>Castoridae</taxon>
        <taxon>Castor</taxon>
    </lineage>
</organism>
<dbReference type="InterPro" id="IPR010844">
    <property type="entry name" value="Occludin_ELL"/>
</dbReference>
<dbReference type="PANTHER" id="PTHR23288:SF15">
    <property type="entry name" value="OCCLUDIN_ELL DOMAIN-CONTAINING PROTEIN 1"/>
    <property type="match status" value="1"/>
</dbReference>
<dbReference type="GeneID" id="109692216"/>
<evidence type="ECO:0000313" key="3">
    <source>
        <dbReference type="Proteomes" id="UP001732720"/>
    </source>
</evidence>
<reference evidence="4" key="1">
    <citation type="submission" date="2025-08" db="UniProtKB">
        <authorList>
            <consortium name="RefSeq"/>
        </authorList>
    </citation>
    <scope>IDENTIFICATION</scope>
</reference>
<dbReference type="SUPFAM" id="SSF144292">
    <property type="entry name" value="occludin/ELL-like"/>
    <property type="match status" value="1"/>
</dbReference>
<protein>
    <submittedName>
        <fullName evidence="4">Occludin/ELL domain-containing protein 1</fullName>
    </submittedName>
</protein>
<dbReference type="CTD" id="79629"/>
<dbReference type="KEGG" id="ccan:109692216"/>
<dbReference type="PROSITE" id="PS51980">
    <property type="entry name" value="OCEL"/>
    <property type="match status" value="1"/>
</dbReference>
<keyword evidence="3" id="KW-1185">Reference proteome</keyword>
<dbReference type="GO" id="GO:0016324">
    <property type="term" value="C:apical plasma membrane"/>
    <property type="evidence" value="ECO:0007669"/>
    <property type="project" value="TreeGrafter"/>
</dbReference>